<dbReference type="Pfam" id="PF03195">
    <property type="entry name" value="LOB"/>
    <property type="match status" value="1"/>
</dbReference>
<evidence type="ECO:0000256" key="2">
    <source>
        <dbReference type="SAM" id="MobiDB-lite"/>
    </source>
</evidence>
<evidence type="ECO:0000256" key="1">
    <source>
        <dbReference type="ARBA" id="ARBA00005474"/>
    </source>
</evidence>
<dbReference type="RefSeq" id="XP_048138094.1">
    <property type="nucleotide sequence ID" value="XM_048282137.1"/>
</dbReference>
<organism evidence="4 5">
    <name type="scientific">Rhodamnia argentea</name>
    <dbReference type="NCBI Taxonomy" id="178133"/>
    <lineage>
        <taxon>Eukaryota</taxon>
        <taxon>Viridiplantae</taxon>
        <taxon>Streptophyta</taxon>
        <taxon>Embryophyta</taxon>
        <taxon>Tracheophyta</taxon>
        <taxon>Spermatophyta</taxon>
        <taxon>Magnoliopsida</taxon>
        <taxon>eudicotyledons</taxon>
        <taxon>Gunneridae</taxon>
        <taxon>Pentapetalae</taxon>
        <taxon>rosids</taxon>
        <taxon>malvids</taxon>
        <taxon>Myrtales</taxon>
        <taxon>Myrtaceae</taxon>
        <taxon>Myrtoideae</taxon>
        <taxon>Myrteae</taxon>
        <taxon>Australasian group</taxon>
        <taxon>Rhodamnia</taxon>
    </lineage>
</organism>
<accession>A0ABM3HNB7</accession>
<dbReference type="Proteomes" id="UP000827889">
    <property type="component" value="Chromosome 7"/>
</dbReference>
<dbReference type="PANTHER" id="PTHR31301:SF19">
    <property type="entry name" value="LOB DOMAIN-CONTAINING PROTEIN 2"/>
    <property type="match status" value="1"/>
</dbReference>
<name>A0ABM3HNB7_9MYRT</name>
<evidence type="ECO:0000313" key="4">
    <source>
        <dbReference type="Proteomes" id="UP000827889"/>
    </source>
</evidence>
<dbReference type="PANTHER" id="PTHR31301">
    <property type="entry name" value="LOB DOMAIN-CONTAINING PROTEIN 4-RELATED"/>
    <property type="match status" value="1"/>
</dbReference>
<gene>
    <name evidence="5" type="primary">LOC115754520</name>
</gene>
<reference evidence="5" key="1">
    <citation type="submission" date="2025-08" db="UniProtKB">
        <authorList>
            <consortium name="RefSeq"/>
        </authorList>
    </citation>
    <scope>IDENTIFICATION</scope>
    <source>
        <tissue evidence="5">Leaf</tissue>
    </source>
</reference>
<dbReference type="InterPro" id="IPR004883">
    <property type="entry name" value="LOB"/>
</dbReference>
<protein>
    <submittedName>
        <fullName evidence="5">LOB domain-containing protein 2 isoform X1</fullName>
    </submittedName>
</protein>
<feature type="domain" description="LOB" evidence="3">
    <location>
        <begin position="35"/>
        <end position="135"/>
    </location>
</feature>
<dbReference type="GeneID" id="115754520"/>
<evidence type="ECO:0000313" key="5">
    <source>
        <dbReference type="RefSeq" id="XP_048138094.1"/>
    </source>
</evidence>
<sequence>MKAYSCPRLYIFVHRLDAGRPMHRPISNGTGGTHAACASCKHQRKKCNDSCVLSPYFPAEKSLEFQAVHKVFGVSNVTKMVLGVCKEDRQRLADSLVWEARLRQQDPVHGAFGEYQRTQNELQYYKSLYQNQAIRWQHLQGELSKRSHGTARSLVGWNNKSTNAMAGDPGTSTNTEGSFKGGVVHGTAMNSTYVRDSGSCIIDSIPYQGQSLENLNQEREIASGIPPQQHGINGFNQHYFISGT</sequence>
<keyword evidence="4" id="KW-1185">Reference proteome</keyword>
<feature type="region of interest" description="Disordered" evidence="2">
    <location>
        <begin position="157"/>
        <end position="177"/>
    </location>
</feature>
<dbReference type="PROSITE" id="PS50891">
    <property type="entry name" value="LOB"/>
    <property type="match status" value="1"/>
</dbReference>
<evidence type="ECO:0000259" key="3">
    <source>
        <dbReference type="PROSITE" id="PS50891"/>
    </source>
</evidence>
<proteinExistence type="inferred from homology"/>
<comment type="similarity">
    <text evidence="1">Belongs to the LOB domain-containing protein family.</text>
</comment>